<feature type="compositionally biased region" description="Polar residues" evidence="1">
    <location>
        <begin position="177"/>
        <end position="187"/>
    </location>
</feature>
<feature type="compositionally biased region" description="Acidic residues" evidence="1">
    <location>
        <begin position="388"/>
        <end position="397"/>
    </location>
</feature>
<accession>A0A7S4DXL0</accession>
<name>A0A7S4DXL0_9EUKA</name>
<reference evidence="2" key="1">
    <citation type="submission" date="2021-01" db="EMBL/GenBank/DDBJ databases">
        <authorList>
            <person name="Corre E."/>
            <person name="Pelletier E."/>
            <person name="Niang G."/>
            <person name="Scheremetjew M."/>
            <person name="Finn R."/>
            <person name="Kale V."/>
            <person name="Holt S."/>
            <person name="Cochrane G."/>
            <person name="Meng A."/>
            <person name="Brown T."/>
            <person name="Cohen L."/>
        </authorList>
    </citation>
    <scope>NUCLEOTIDE SEQUENCE</scope>
    <source>
        <strain evidence="2">CCCM811</strain>
    </source>
</reference>
<feature type="region of interest" description="Disordered" evidence="1">
    <location>
        <begin position="307"/>
        <end position="397"/>
    </location>
</feature>
<gene>
    <name evidence="2" type="ORF">LGLO00237_LOCUS28547</name>
</gene>
<organism evidence="2">
    <name type="scientific">Lotharella globosa</name>
    <dbReference type="NCBI Taxonomy" id="91324"/>
    <lineage>
        <taxon>Eukaryota</taxon>
        <taxon>Sar</taxon>
        <taxon>Rhizaria</taxon>
        <taxon>Cercozoa</taxon>
        <taxon>Chlorarachniophyceae</taxon>
        <taxon>Lotharella</taxon>
    </lineage>
</organism>
<evidence type="ECO:0000256" key="1">
    <source>
        <dbReference type="SAM" id="MobiDB-lite"/>
    </source>
</evidence>
<evidence type="ECO:0000313" key="2">
    <source>
        <dbReference type="EMBL" id="CAE0676768.1"/>
    </source>
</evidence>
<feature type="region of interest" description="Disordered" evidence="1">
    <location>
        <begin position="153"/>
        <end position="188"/>
    </location>
</feature>
<feature type="compositionally biased region" description="Basic and acidic residues" evidence="1">
    <location>
        <begin position="325"/>
        <end position="337"/>
    </location>
</feature>
<feature type="region of interest" description="Disordered" evidence="1">
    <location>
        <begin position="496"/>
        <end position="516"/>
    </location>
</feature>
<protein>
    <submittedName>
        <fullName evidence="2">Uncharacterized protein</fullName>
    </submittedName>
</protein>
<proteinExistence type="predicted"/>
<feature type="region of interest" description="Disordered" evidence="1">
    <location>
        <begin position="30"/>
        <end position="51"/>
    </location>
</feature>
<sequence>MANSLWKQHDLFSDFDVFNDFPLAERDSSQWSGVVGEPFSPPKEDYRNPKLDTNTMQRTTKMELWSPGGIPIGSPPRSPRIEAAGSISKDIGSWSPSCPQQVKSPPTEGILRGSKRGSLFFDVECDIFGLGCNPLNTACASVGSLRLNDASQTEYSSPRLSPHESAGRSRKKALTMRQESTSSSCTPASPFEAVLLPGPATPDTAPQDRNVRISSKSTFYKGLRYIGPTLATRPVYKSNQKWEWDIYPHGISKQGNKLRVQIKQKGLNPTYPYFPATQQGVLDAAMFRDKEVRRLWENGTLVRVPKYNFEHSKPDRRSRKRRHESHANDSSKAEKPDGITIIASGPADSPADTFCVDEDVKTQQKGRKKRRSSQSEVELWSGSLERSTDEEGEASESDVDCIRYKNLRYIGPTVATRPAYKSNQKWEWDIYPHGISKQGKKLRVQIKQKGLNPAYPYFPNTKDGVFEAALFRDQEVRRLWKNGTLVRVPKFNFEDPSENKPATKGISRVGQKSRSPEFTIKSDRTSHETNLKVAETPLILTNQEDLGFTAAELFSEPTRNIWDQFTNELLG</sequence>
<dbReference type="AlphaFoldDB" id="A0A7S4DXL0"/>
<dbReference type="EMBL" id="HBIV01040285">
    <property type="protein sequence ID" value="CAE0676768.1"/>
    <property type="molecule type" value="Transcribed_RNA"/>
</dbReference>